<name>A0A290WYH7_9BURK</name>
<gene>
    <name evidence="2" type="ORF">CNX70_18540</name>
</gene>
<dbReference type="EMBL" id="CP023422">
    <property type="protein sequence ID" value="ATD61934.1"/>
    <property type="molecule type" value="Genomic_DNA"/>
</dbReference>
<dbReference type="KEGG" id="jsv:CNX70_18540"/>
<organism evidence="2 3">
    <name type="scientific">Janthinobacterium svalbardensis</name>
    <dbReference type="NCBI Taxonomy" id="368607"/>
    <lineage>
        <taxon>Bacteria</taxon>
        <taxon>Pseudomonadati</taxon>
        <taxon>Pseudomonadota</taxon>
        <taxon>Betaproteobacteria</taxon>
        <taxon>Burkholderiales</taxon>
        <taxon>Oxalobacteraceae</taxon>
        <taxon>Janthinobacterium</taxon>
    </lineage>
</organism>
<feature type="compositionally biased region" description="Polar residues" evidence="1">
    <location>
        <begin position="63"/>
        <end position="79"/>
    </location>
</feature>
<feature type="region of interest" description="Disordered" evidence="1">
    <location>
        <begin position="60"/>
        <end position="108"/>
    </location>
</feature>
<sequence length="108" mass="11461">MLLALVSAPLVIHAQPVGISTAVTDANAAVPRQKYQSAYTDYKPSAESQSTPDKVWIDANKEVSGQSEHGSHAGTSMQMSPLLKESPKSAAAPAADPHKEHHMNMKGQ</sequence>
<accession>A0A290WYH7</accession>
<keyword evidence="3" id="KW-1185">Reference proteome</keyword>
<evidence type="ECO:0000313" key="3">
    <source>
        <dbReference type="Proteomes" id="UP000218437"/>
    </source>
</evidence>
<dbReference type="Proteomes" id="UP000218437">
    <property type="component" value="Chromosome"/>
</dbReference>
<protein>
    <submittedName>
        <fullName evidence="2">Uncharacterized protein</fullName>
    </submittedName>
</protein>
<dbReference type="AlphaFoldDB" id="A0A290WYH7"/>
<evidence type="ECO:0000256" key="1">
    <source>
        <dbReference type="SAM" id="MobiDB-lite"/>
    </source>
</evidence>
<reference evidence="2 3" key="1">
    <citation type="submission" date="2017-09" db="EMBL/GenBank/DDBJ databases">
        <title>Complete genome sequence of Janthinobacterium svalbardensis PAMC 27463.</title>
        <authorList>
            <person name="Cho Y.-J."/>
            <person name="Cho A."/>
            <person name="Kim O.-S."/>
            <person name="Lee J.-I."/>
        </authorList>
    </citation>
    <scope>NUCLEOTIDE SEQUENCE [LARGE SCALE GENOMIC DNA]</scope>
    <source>
        <strain evidence="2 3">PAMC 27463</strain>
    </source>
</reference>
<proteinExistence type="predicted"/>
<evidence type="ECO:0000313" key="2">
    <source>
        <dbReference type="EMBL" id="ATD61934.1"/>
    </source>
</evidence>
<feature type="compositionally biased region" description="Basic and acidic residues" evidence="1">
    <location>
        <begin position="96"/>
        <end position="108"/>
    </location>
</feature>